<keyword evidence="7" id="KW-1185">Reference proteome</keyword>
<evidence type="ECO:0000313" key="7">
    <source>
        <dbReference type="Proteomes" id="UP000662200"/>
    </source>
</evidence>
<evidence type="ECO:0000256" key="3">
    <source>
        <dbReference type="SAM" id="MobiDB-lite"/>
    </source>
</evidence>
<reference evidence="6" key="2">
    <citation type="submission" date="2020-09" db="EMBL/GenBank/DDBJ databases">
        <authorList>
            <person name="Sun Q."/>
            <person name="Ohkuma M."/>
        </authorList>
    </citation>
    <scope>NUCLEOTIDE SEQUENCE</scope>
    <source>
        <strain evidence="6">JCM 3091</strain>
    </source>
</reference>
<dbReference type="GO" id="GO:0016757">
    <property type="term" value="F:glycosyltransferase activity"/>
    <property type="evidence" value="ECO:0007669"/>
    <property type="project" value="UniProtKB-KW"/>
</dbReference>
<gene>
    <name evidence="6" type="ORF">GCM10010124_01060</name>
</gene>
<dbReference type="Pfam" id="PF13439">
    <property type="entry name" value="Glyco_transf_4"/>
    <property type="match status" value="1"/>
</dbReference>
<dbReference type="Pfam" id="PF00534">
    <property type="entry name" value="Glycos_transf_1"/>
    <property type="match status" value="1"/>
</dbReference>
<accession>A0A8J3BJ26</accession>
<dbReference type="InterPro" id="IPR028098">
    <property type="entry name" value="Glyco_trans_4-like_N"/>
</dbReference>
<evidence type="ECO:0000256" key="1">
    <source>
        <dbReference type="ARBA" id="ARBA00022676"/>
    </source>
</evidence>
<evidence type="ECO:0008006" key="8">
    <source>
        <dbReference type="Google" id="ProtNLM"/>
    </source>
</evidence>
<dbReference type="RefSeq" id="WP_229789245.1">
    <property type="nucleotide sequence ID" value="NZ_BMQC01000001.1"/>
</dbReference>
<feature type="region of interest" description="Disordered" evidence="3">
    <location>
        <begin position="392"/>
        <end position="419"/>
    </location>
</feature>
<comment type="caution">
    <text evidence="6">The sequence shown here is derived from an EMBL/GenBank/DDBJ whole genome shotgun (WGS) entry which is preliminary data.</text>
</comment>
<feature type="compositionally biased region" description="Low complexity" evidence="3">
    <location>
        <begin position="397"/>
        <end position="419"/>
    </location>
</feature>
<dbReference type="SUPFAM" id="SSF53756">
    <property type="entry name" value="UDP-Glycosyltransferase/glycogen phosphorylase"/>
    <property type="match status" value="1"/>
</dbReference>
<dbReference type="InterPro" id="IPR001296">
    <property type="entry name" value="Glyco_trans_1"/>
</dbReference>
<evidence type="ECO:0000256" key="2">
    <source>
        <dbReference type="ARBA" id="ARBA00022679"/>
    </source>
</evidence>
<dbReference type="AlphaFoldDB" id="A0A8J3BJ26"/>
<reference evidence="6" key="1">
    <citation type="journal article" date="2014" name="Int. J. Syst. Evol. Microbiol.">
        <title>Complete genome sequence of Corynebacterium casei LMG S-19264T (=DSM 44701T), isolated from a smear-ripened cheese.</title>
        <authorList>
            <consortium name="US DOE Joint Genome Institute (JGI-PGF)"/>
            <person name="Walter F."/>
            <person name="Albersmeier A."/>
            <person name="Kalinowski J."/>
            <person name="Ruckert C."/>
        </authorList>
    </citation>
    <scope>NUCLEOTIDE SEQUENCE</scope>
    <source>
        <strain evidence="6">JCM 3091</strain>
    </source>
</reference>
<dbReference type="PANTHER" id="PTHR12526">
    <property type="entry name" value="GLYCOSYLTRANSFERASE"/>
    <property type="match status" value="1"/>
</dbReference>
<proteinExistence type="predicted"/>
<evidence type="ECO:0000259" key="5">
    <source>
        <dbReference type="Pfam" id="PF13439"/>
    </source>
</evidence>
<dbReference type="EMBL" id="BMQC01000001">
    <property type="protein sequence ID" value="GGK12338.1"/>
    <property type="molecule type" value="Genomic_DNA"/>
</dbReference>
<keyword evidence="1" id="KW-0328">Glycosyltransferase</keyword>
<sequence length="419" mass="45261">MAAEPRRQVAVLTPWYPNLRQPHAGTFVRSMVHAVAAGCDDIEVHHFDSWSANLDAAGERAALRAQRALGARMPRWAGTDDEGVRFGYHPVPVSSRPTRAHLTAQHAAVLGGLRITAPVVHAHVGTPTAWAALQHLPAGARLFVTEHMSFLADLLADADNRRMYGEVLDGCTGLFAVGRVLRDQLVAAFPQHADKIVVVPNPVDFGPPRAAPVRAPLRWIYVGSFVARKAVHLLVEALAVCRAQDPRLTLTLVGGSGEGEAELRELARRRGVADAVTFVGPVPHAEAVRLMRTHDLLLHASRWETFGMTPAEAVGAGTPVVVTRCGGPEETLADVIDLAGELVEVTDTPDALVAGYRRLRDRFDTGLDLPEARRRLVDRFGPAAVAAHHHHHWFGDPAPAGRRPVVPPQRGARQAGVRA</sequence>
<organism evidence="6 7">
    <name type="scientific">Pilimelia terevasa</name>
    <dbReference type="NCBI Taxonomy" id="53372"/>
    <lineage>
        <taxon>Bacteria</taxon>
        <taxon>Bacillati</taxon>
        <taxon>Actinomycetota</taxon>
        <taxon>Actinomycetes</taxon>
        <taxon>Micromonosporales</taxon>
        <taxon>Micromonosporaceae</taxon>
        <taxon>Pilimelia</taxon>
    </lineage>
</organism>
<dbReference type="Proteomes" id="UP000662200">
    <property type="component" value="Unassembled WGS sequence"/>
</dbReference>
<dbReference type="PANTHER" id="PTHR12526:SF630">
    <property type="entry name" value="GLYCOSYLTRANSFERASE"/>
    <property type="match status" value="1"/>
</dbReference>
<evidence type="ECO:0000259" key="4">
    <source>
        <dbReference type="Pfam" id="PF00534"/>
    </source>
</evidence>
<feature type="domain" description="Glycosyltransferase subfamily 4-like N-terminal" evidence="5">
    <location>
        <begin position="79"/>
        <end position="204"/>
    </location>
</feature>
<name>A0A8J3BJ26_9ACTN</name>
<protein>
    <recommendedName>
        <fullName evidence="8">Glycosyltransferase</fullName>
    </recommendedName>
</protein>
<feature type="domain" description="Glycosyl transferase family 1" evidence="4">
    <location>
        <begin position="220"/>
        <end position="359"/>
    </location>
</feature>
<evidence type="ECO:0000313" key="6">
    <source>
        <dbReference type="EMBL" id="GGK12338.1"/>
    </source>
</evidence>
<dbReference type="Gene3D" id="3.40.50.2000">
    <property type="entry name" value="Glycogen Phosphorylase B"/>
    <property type="match status" value="2"/>
</dbReference>
<keyword evidence="2" id="KW-0808">Transferase</keyword>